<accession>A0ABY9YUB0</accession>
<keyword evidence="2" id="KW-1185">Reference proteome</keyword>
<dbReference type="SUPFAM" id="SSF52540">
    <property type="entry name" value="P-loop containing nucleoside triphosphate hydrolases"/>
    <property type="match status" value="1"/>
</dbReference>
<dbReference type="Proteomes" id="UP001302072">
    <property type="component" value="Chromosome"/>
</dbReference>
<proteinExistence type="predicted"/>
<reference evidence="1 2" key="1">
    <citation type="submission" date="2022-12" db="EMBL/GenBank/DDBJ databases">
        <title>Two new species, Stenotrophomonas aracearum and Stenotrophomonas oahuensis, isolated from Anthurium (Araceae family) in Hawaii.</title>
        <authorList>
            <person name="Chunag S.C."/>
            <person name="Dobhal S."/>
            <person name="Alvarez A."/>
            <person name="Arif M."/>
        </authorList>
    </citation>
    <scope>NUCLEOTIDE SEQUENCE [LARGE SCALE GENOMIC DNA]</scope>
    <source>
        <strain evidence="1 2">A5586</strain>
    </source>
</reference>
<evidence type="ECO:0008006" key="3">
    <source>
        <dbReference type="Google" id="ProtNLM"/>
    </source>
</evidence>
<dbReference type="RefSeq" id="WP_311193292.1">
    <property type="nucleotide sequence ID" value="NZ_CP115541.1"/>
</dbReference>
<protein>
    <recommendedName>
        <fullName evidence="3">ATP-binding protein</fullName>
    </recommendedName>
</protein>
<evidence type="ECO:0000313" key="2">
    <source>
        <dbReference type="Proteomes" id="UP001302072"/>
    </source>
</evidence>
<organism evidence="1 2">
    <name type="scientific">Stenotrophomonas oahuensis</name>
    <dbReference type="NCBI Taxonomy" id="3003271"/>
    <lineage>
        <taxon>Bacteria</taxon>
        <taxon>Pseudomonadati</taxon>
        <taxon>Pseudomonadota</taxon>
        <taxon>Gammaproteobacteria</taxon>
        <taxon>Lysobacterales</taxon>
        <taxon>Lysobacteraceae</taxon>
        <taxon>Stenotrophomonas</taxon>
    </lineage>
</organism>
<dbReference type="InterPro" id="IPR027417">
    <property type="entry name" value="P-loop_NTPase"/>
</dbReference>
<evidence type="ECO:0000313" key="1">
    <source>
        <dbReference type="EMBL" id="WNH54181.1"/>
    </source>
</evidence>
<dbReference type="PANTHER" id="PTHR34301">
    <property type="entry name" value="DNA-BINDING PROTEIN-RELATED"/>
    <property type="match status" value="1"/>
</dbReference>
<dbReference type="Gene3D" id="3.40.50.300">
    <property type="entry name" value="P-loop containing nucleotide triphosphate hydrolases"/>
    <property type="match status" value="1"/>
</dbReference>
<dbReference type="EMBL" id="CP115541">
    <property type="protein sequence ID" value="WNH54181.1"/>
    <property type="molecule type" value="Genomic_DNA"/>
</dbReference>
<dbReference type="PANTHER" id="PTHR34301:SF8">
    <property type="entry name" value="ATPASE DOMAIN-CONTAINING PROTEIN"/>
    <property type="match status" value="1"/>
</dbReference>
<sequence length="386" mass="42937">MSLQTTLPYFARPDLLESVTRLLLSGANVTLFAPRRHGKTSFVRYDLLPALHEAGWFAARIDLWRNRDNPELGLVEGLEAVAYATPPRSALMRPMNLSSLRATFKVPGVDIQGNWSPATGPTPHPEASLENRLANALHLIAERGTHSLIALDEFQALADKGSDNFVAAFRTALQDVEGRLSVFFTGSSRDGLMRLFHRARAPLFRSAESLTLPNLGDGFVDSRADYLDEVAGVKVDRDALKLFFPRLCYTPLFLNEIVRIMLVRGNADLDAAVHEWYRAKFDDYYAQWFAALQDVESAVMVWLATSGQKTVNSEEAREAIRQYIEADAVPTTSRVQTAIRRLTGEQALEPTGVNGEYEIADQGLQIVLSNAVNQDLFRACVKRRAA</sequence>
<name>A0ABY9YUB0_9GAMM</name>
<gene>
    <name evidence="1" type="ORF">PDM29_07880</name>
</gene>